<evidence type="ECO:0000313" key="1">
    <source>
        <dbReference type="EMBL" id="SFB19440.1"/>
    </source>
</evidence>
<accession>A0A1I0Z4C0</accession>
<dbReference type="Proteomes" id="UP000199604">
    <property type="component" value="Unassembled WGS sequence"/>
</dbReference>
<sequence length="47" mass="5700">MFKNQYISNNLNINLKKHMGFLNFGIYFAKFEFITIKKINYGIIFVY</sequence>
<name>A0A1I0Z4C0_9FLAO</name>
<dbReference type="AlphaFoldDB" id="A0A1I0Z4C0"/>
<organism evidence="1 2">
    <name type="scientific">Flavobacterium swingsii</name>
    <dbReference type="NCBI Taxonomy" id="498292"/>
    <lineage>
        <taxon>Bacteria</taxon>
        <taxon>Pseudomonadati</taxon>
        <taxon>Bacteroidota</taxon>
        <taxon>Flavobacteriia</taxon>
        <taxon>Flavobacteriales</taxon>
        <taxon>Flavobacteriaceae</taxon>
        <taxon>Flavobacterium</taxon>
    </lineage>
</organism>
<gene>
    <name evidence="1" type="ORF">SAMN05660845_1956</name>
</gene>
<evidence type="ECO:0000313" key="2">
    <source>
        <dbReference type="Proteomes" id="UP000199604"/>
    </source>
</evidence>
<dbReference type="STRING" id="498292.SAMN05660845_1956"/>
<dbReference type="EMBL" id="FOJT01000005">
    <property type="protein sequence ID" value="SFB19440.1"/>
    <property type="molecule type" value="Genomic_DNA"/>
</dbReference>
<protein>
    <submittedName>
        <fullName evidence="1">Uncharacterized protein</fullName>
    </submittedName>
</protein>
<keyword evidence="2" id="KW-1185">Reference proteome</keyword>
<reference evidence="2" key="1">
    <citation type="submission" date="2016-10" db="EMBL/GenBank/DDBJ databases">
        <authorList>
            <person name="Varghese N."/>
            <person name="Submissions S."/>
        </authorList>
    </citation>
    <scope>NUCLEOTIDE SEQUENCE [LARGE SCALE GENOMIC DNA]</scope>
    <source>
        <strain evidence="2">DSM 21789</strain>
    </source>
</reference>
<proteinExistence type="predicted"/>